<dbReference type="Gene3D" id="1.10.10.1550">
    <property type="entry name" value="ROS/MUCR transcriptional regulator protein"/>
    <property type="match status" value="1"/>
</dbReference>
<dbReference type="EMBL" id="JAAMOZ010000001">
    <property type="protein sequence ID" value="NIH57338.1"/>
    <property type="molecule type" value="Genomic_DNA"/>
</dbReference>
<keyword evidence="3" id="KW-1185">Reference proteome</keyword>
<evidence type="ECO:0000256" key="1">
    <source>
        <dbReference type="ARBA" id="ARBA00007031"/>
    </source>
</evidence>
<dbReference type="RefSeq" id="WP_167166950.1">
    <property type="nucleotide sequence ID" value="NZ_BAAAOO010000013.1"/>
</dbReference>
<proteinExistence type="inferred from homology"/>
<accession>A0ABX0SJ56</accession>
<dbReference type="Pfam" id="PF05443">
    <property type="entry name" value="ROS_MUCR"/>
    <property type="match status" value="1"/>
</dbReference>
<comment type="caution">
    <text evidence="2">The sequence shown here is derived from an EMBL/GenBank/DDBJ whole genome shotgun (WGS) entry which is preliminary data.</text>
</comment>
<comment type="similarity">
    <text evidence="1">Belongs to the ros/MucR family.</text>
</comment>
<evidence type="ECO:0000313" key="2">
    <source>
        <dbReference type="EMBL" id="NIH57338.1"/>
    </source>
</evidence>
<dbReference type="InterPro" id="IPR008807">
    <property type="entry name" value="ROS_MUCR"/>
</dbReference>
<organism evidence="2 3">
    <name type="scientific">Brooklawnia cerclae</name>
    <dbReference type="NCBI Taxonomy" id="349934"/>
    <lineage>
        <taxon>Bacteria</taxon>
        <taxon>Bacillati</taxon>
        <taxon>Actinomycetota</taxon>
        <taxon>Actinomycetes</taxon>
        <taxon>Propionibacteriales</taxon>
        <taxon>Propionibacteriaceae</taxon>
        <taxon>Brooklawnia</taxon>
    </lineage>
</organism>
<gene>
    <name evidence="2" type="ORF">FB473_001983</name>
</gene>
<protein>
    <submittedName>
        <fullName evidence="2">Nucleic acid-binding Zn ribbon protein</fullName>
    </submittedName>
</protein>
<reference evidence="2 3" key="1">
    <citation type="submission" date="2020-02" db="EMBL/GenBank/DDBJ databases">
        <title>Sequencing the genomes of 1000 actinobacteria strains.</title>
        <authorList>
            <person name="Klenk H.-P."/>
        </authorList>
    </citation>
    <scope>NUCLEOTIDE SEQUENCE [LARGE SCALE GENOMIC DNA]</scope>
    <source>
        <strain evidence="2 3">DSM 19609</strain>
    </source>
</reference>
<sequence length="261" mass="28434">MTAGLCTVSGCGQKAVARGWCMQHYKQWRRTGEIPVAGRQVGEPDGHGRYGVLERHDDAALCHECGGWYVSVGAHVRLAHDMTADDYRRAHGLKRTQPLTALSYAARQSERASGMVGSSAWRRLEAARDPQAAADARTPDVFRAPAGSAIHAEGATDGRLDLHRPAAEKTCPVCGRTYTGRDKSCSDECARELWRRGRRRQAEAVPQLDDDQVGTLRRATGEALDAEVRRLQAAGYTSASIGEALGHGPAWMSRRYPRGGK</sequence>
<evidence type="ECO:0000313" key="3">
    <source>
        <dbReference type="Proteomes" id="UP000749311"/>
    </source>
</evidence>
<dbReference type="Proteomes" id="UP000749311">
    <property type="component" value="Unassembled WGS sequence"/>
</dbReference>
<name>A0ABX0SJ56_9ACTN</name>
<dbReference type="InterPro" id="IPR041920">
    <property type="entry name" value="ROS/MUCR_sf"/>
</dbReference>